<evidence type="ECO:0000313" key="2">
    <source>
        <dbReference type="Proteomes" id="UP000198211"/>
    </source>
</evidence>
<comment type="caution">
    <text evidence="1">The sequence shown here is derived from an EMBL/GenBank/DDBJ whole genome shotgun (WGS) entry which is preliminary data.</text>
</comment>
<dbReference type="AlphaFoldDB" id="A0A225WVF3"/>
<gene>
    <name evidence="1" type="ORF">PHMEG_0004443</name>
</gene>
<sequence>MNASLASNEVRPGRRIFDTRPNKALDADHLHLVLEGYPHLDPLINIAERGIAVQWGNGLTPRCPPPKNHGSFRRYLPAITKALRSSHDSGQYMIINTDFLDLWSDVICSPFEAVENLNVDPSAEVRPIHDLSFPKGDAVNDAFRVDSVPKLRFRSVAAIEHRIEHLVEAGYAGRIRMLKGDVKTAFRH</sequence>
<dbReference type="OrthoDB" id="125465at2759"/>
<evidence type="ECO:0000313" key="1">
    <source>
        <dbReference type="EMBL" id="OWZ21058.1"/>
    </source>
</evidence>
<keyword evidence="2" id="KW-1185">Reference proteome</keyword>
<dbReference type="EMBL" id="NBNE01000262">
    <property type="protein sequence ID" value="OWZ21058.1"/>
    <property type="molecule type" value="Genomic_DNA"/>
</dbReference>
<accession>A0A225WVF3</accession>
<name>A0A225WVF3_9STRA</name>
<dbReference type="Proteomes" id="UP000198211">
    <property type="component" value="Unassembled WGS sequence"/>
</dbReference>
<organism evidence="1 2">
    <name type="scientific">Phytophthora megakarya</name>
    <dbReference type="NCBI Taxonomy" id="4795"/>
    <lineage>
        <taxon>Eukaryota</taxon>
        <taxon>Sar</taxon>
        <taxon>Stramenopiles</taxon>
        <taxon>Oomycota</taxon>
        <taxon>Peronosporomycetes</taxon>
        <taxon>Peronosporales</taxon>
        <taxon>Peronosporaceae</taxon>
        <taxon>Phytophthora</taxon>
    </lineage>
</organism>
<proteinExistence type="predicted"/>
<reference evidence="2" key="1">
    <citation type="submission" date="2017-03" db="EMBL/GenBank/DDBJ databases">
        <title>Phytopthora megakarya and P. palmivora, two closely related causual agents of cacao black pod achieved similar genome size and gene model numbers by different mechanisms.</title>
        <authorList>
            <person name="Ali S."/>
            <person name="Shao J."/>
            <person name="Larry D.J."/>
            <person name="Kronmiller B."/>
            <person name="Shen D."/>
            <person name="Strem M.D."/>
            <person name="Melnick R.L."/>
            <person name="Guiltinan M.J."/>
            <person name="Tyler B.M."/>
            <person name="Meinhardt L.W."/>
            <person name="Bailey B.A."/>
        </authorList>
    </citation>
    <scope>NUCLEOTIDE SEQUENCE [LARGE SCALE GENOMIC DNA]</scope>
    <source>
        <strain evidence="2">zdho120</strain>
    </source>
</reference>
<protein>
    <submittedName>
        <fullName evidence="1">Uncharacterized protein</fullName>
    </submittedName>
</protein>